<keyword evidence="2" id="KW-1185">Reference proteome</keyword>
<dbReference type="Proteomes" id="UP000217265">
    <property type="component" value="Chromosome"/>
</dbReference>
<proteinExistence type="predicted"/>
<organism evidence="1 2">
    <name type="scientific">Nibricoccus aquaticus</name>
    <dbReference type="NCBI Taxonomy" id="2576891"/>
    <lineage>
        <taxon>Bacteria</taxon>
        <taxon>Pseudomonadati</taxon>
        <taxon>Verrucomicrobiota</taxon>
        <taxon>Opitutia</taxon>
        <taxon>Opitutales</taxon>
        <taxon>Opitutaceae</taxon>
        <taxon>Nibricoccus</taxon>
    </lineage>
</organism>
<evidence type="ECO:0008006" key="3">
    <source>
        <dbReference type="Google" id="ProtNLM"/>
    </source>
</evidence>
<evidence type="ECO:0000313" key="1">
    <source>
        <dbReference type="EMBL" id="ATC63847.1"/>
    </source>
</evidence>
<dbReference type="AlphaFoldDB" id="A0A290Q6F8"/>
<reference evidence="1 2" key="1">
    <citation type="submission" date="2017-09" db="EMBL/GenBank/DDBJ databases">
        <title>Complete genome sequence of Verrucomicrobial strain HZ-65, isolated from freshwater.</title>
        <authorList>
            <person name="Choi A."/>
        </authorList>
    </citation>
    <scope>NUCLEOTIDE SEQUENCE [LARGE SCALE GENOMIC DNA]</scope>
    <source>
        <strain evidence="1 2">HZ-65</strain>
    </source>
</reference>
<protein>
    <recommendedName>
        <fullName evidence="3">Alpha/beta hydrolase</fullName>
    </recommendedName>
</protein>
<evidence type="ECO:0000313" key="2">
    <source>
        <dbReference type="Proteomes" id="UP000217265"/>
    </source>
</evidence>
<dbReference type="KEGG" id="vbh:CMV30_07750"/>
<gene>
    <name evidence="1" type="ORF">CMV30_07750</name>
</gene>
<sequence>MKPALTIAFFTGQSAPGHCALSPEQENFLALLAAPTGENSFNRLLLNFPYIPDSRPFRDTPLLRASWNNLLGYARSRRPSFILNYRPSVFAAIARATHTIFLAGSSGLELFNNLDLPESAERRCTLICYGPIARRLPRHATTIIVQGSRDFLSRALFRHPALTVRCNHLGYLRDPAFLRICQEQLAKLSPSCSSISA</sequence>
<dbReference type="EMBL" id="CP023344">
    <property type="protein sequence ID" value="ATC63847.1"/>
    <property type="molecule type" value="Genomic_DNA"/>
</dbReference>
<dbReference type="RefSeq" id="WP_096055479.1">
    <property type="nucleotide sequence ID" value="NZ_CP023344.1"/>
</dbReference>
<dbReference type="OrthoDB" id="6002729at2"/>
<accession>A0A290Q6F8</accession>
<name>A0A290Q6F8_9BACT</name>